<evidence type="ECO:0000313" key="1">
    <source>
        <dbReference type="EMBL" id="OHT06941.1"/>
    </source>
</evidence>
<dbReference type="AlphaFoldDB" id="A0A1J4KBV0"/>
<dbReference type="OrthoDB" id="10557215at2759"/>
<accession>A0A1J4KBV0</accession>
<organism evidence="1 2">
    <name type="scientific">Tritrichomonas foetus</name>
    <dbReference type="NCBI Taxonomy" id="1144522"/>
    <lineage>
        <taxon>Eukaryota</taxon>
        <taxon>Metamonada</taxon>
        <taxon>Parabasalia</taxon>
        <taxon>Tritrichomonadida</taxon>
        <taxon>Tritrichomonadidae</taxon>
        <taxon>Tritrichomonas</taxon>
    </lineage>
</organism>
<keyword evidence="2" id="KW-1185">Reference proteome</keyword>
<name>A0A1J4KBV0_9EUKA</name>
<dbReference type="SUPFAM" id="SSF48371">
    <property type="entry name" value="ARM repeat"/>
    <property type="match status" value="1"/>
</dbReference>
<comment type="caution">
    <text evidence="1">The sequence shown here is derived from an EMBL/GenBank/DDBJ whole genome shotgun (WGS) entry which is preliminary data.</text>
</comment>
<proteinExistence type="predicted"/>
<gene>
    <name evidence="1" type="ORF">TRFO_24902</name>
</gene>
<sequence>MNRDSLFQTLSQFCKEADEANDGFPSNHPEDGAVWAALYQIALNDPKRMSIFYPLVKQFSLSISTFQDFPSPDIESSIDILSNNSNDYETRYKAAVPLISLLTLLPFPKFMQIISSYIDLIYQKISIEPRLPVDALDLLETIDYSLIPDETIDSVFDYIKDQMETEKSAAVLFLTACFIDCILDYSSESVPIVCEWIINNIKKESQIHKIGAFYLLEKSAIQLGNNISSIPKHLFDEIAQYLANFDNLQQDVYLRAHKATRQLIANNVFATESCAKLIIEQFSKYPEDKLYLFFKLLQRFLDNFENPKIEIVQLIFDFVCDSITNSKIPYVKAKCLESISQIAAIDKMYVEDIYEDAFETAVNLMTSDIEYLTEVTNFFLMVSQSFPGSKIGIINQKLNDIANSLTNEETGTKKQRMERAASLAAIIQNNSYPEIVKAISKFVVSTFDTIVGGELFYICSVIIALRNQLEIEDAKIIFSKLEELAINESITPRLNAILHTMKKILTKFDIDASNLIDRLMNGNIAYLGKMPLFTCQDEKTMIFYFIAAFIRKSPLKSGPICEKLVECIPNVRNRMIPAILEPLEAGVHSGVTSRETIQKLYQVIVELVEKLTLDEEEELIACIEILSEIGRSNPDVFNGKQLFELLNGLFENFDEAEVNETPPLGPIIRFALELCTLKYVNIEYDQNFIKKLVGYLPLPPHVNAMDSIIKLLVENVLVEKEKLGFLTLPSLMAITNLLLMTESDLSEYEFDQQLIVSMKNILKKMVREDRTLERQITQNYKSQRQKLNRFSRLLK</sequence>
<dbReference type="RefSeq" id="XP_068360077.1">
    <property type="nucleotide sequence ID" value="XM_068504010.1"/>
</dbReference>
<dbReference type="GeneID" id="94838714"/>
<dbReference type="Proteomes" id="UP000179807">
    <property type="component" value="Unassembled WGS sequence"/>
</dbReference>
<dbReference type="InterPro" id="IPR016024">
    <property type="entry name" value="ARM-type_fold"/>
</dbReference>
<evidence type="ECO:0000313" key="2">
    <source>
        <dbReference type="Proteomes" id="UP000179807"/>
    </source>
</evidence>
<protein>
    <submittedName>
        <fullName evidence="1">Uncharacterized protein</fullName>
    </submittedName>
</protein>
<reference evidence="1" key="1">
    <citation type="submission" date="2016-10" db="EMBL/GenBank/DDBJ databases">
        <authorList>
            <person name="Benchimol M."/>
            <person name="Almeida L.G."/>
            <person name="Vasconcelos A.T."/>
            <person name="Perreira-Neves A."/>
            <person name="Rosa I.A."/>
            <person name="Tasca T."/>
            <person name="Bogo M.R."/>
            <person name="de Souza W."/>
        </authorList>
    </citation>
    <scope>NUCLEOTIDE SEQUENCE [LARGE SCALE GENOMIC DNA]</scope>
    <source>
        <strain evidence="1">K</strain>
    </source>
</reference>
<dbReference type="VEuPathDB" id="TrichDB:TRFO_24902"/>
<dbReference type="EMBL" id="MLAK01000710">
    <property type="protein sequence ID" value="OHT06941.1"/>
    <property type="molecule type" value="Genomic_DNA"/>
</dbReference>